<sequence>MTTEYSTKDLGEAGALIVKKQKLIRMDWEGKICWFVFENKEECEKLSSDFFFGELQVNAREFYEAMTHLKHKIFSYERTE</sequence>
<accession>A0A2H0KM27</accession>
<protein>
    <recommendedName>
        <fullName evidence="1">DUF5659 domain-containing protein</fullName>
    </recommendedName>
</protein>
<dbReference type="Pfam" id="PF18903">
    <property type="entry name" value="DUF5659"/>
    <property type="match status" value="1"/>
</dbReference>
<organism evidence="2 3">
    <name type="scientific">Candidatus Roizmanbacteria bacterium CG11_big_fil_rev_8_21_14_0_20_35_14</name>
    <dbReference type="NCBI Taxonomy" id="1974855"/>
    <lineage>
        <taxon>Bacteria</taxon>
        <taxon>Candidatus Roizmaniibacteriota</taxon>
    </lineage>
</organism>
<dbReference type="InterPro" id="IPR043718">
    <property type="entry name" value="DUF5659"/>
</dbReference>
<comment type="caution">
    <text evidence="2">The sequence shown here is derived from an EMBL/GenBank/DDBJ whole genome shotgun (WGS) entry which is preliminary data.</text>
</comment>
<feature type="domain" description="DUF5659" evidence="1">
    <location>
        <begin position="5"/>
        <end position="74"/>
    </location>
</feature>
<evidence type="ECO:0000259" key="1">
    <source>
        <dbReference type="Pfam" id="PF18903"/>
    </source>
</evidence>
<dbReference type="EMBL" id="PCVL01000053">
    <property type="protein sequence ID" value="PIQ72308.1"/>
    <property type="molecule type" value="Genomic_DNA"/>
</dbReference>
<reference evidence="2 3" key="1">
    <citation type="submission" date="2017-09" db="EMBL/GenBank/DDBJ databases">
        <title>Depth-based differentiation of microbial function through sediment-hosted aquifers and enrichment of novel symbionts in the deep terrestrial subsurface.</title>
        <authorList>
            <person name="Probst A.J."/>
            <person name="Ladd B."/>
            <person name="Jarett J.K."/>
            <person name="Geller-Mcgrath D.E."/>
            <person name="Sieber C.M."/>
            <person name="Emerson J.B."/>
            <person name="Anantharaman K."/>
            <person name="Thomas B.C."/>
            <person name="Malmstrom R."/>
            <person name="Stieglmeier M."/>
            <person name="Klingl A."/>
            <person name="Woyke T."/>
            <person name="Ryan C.M."/>
            <person name="Banfield J.F."/>
        </authorList>
    </citation>
    <scope>NUCLEOTIDE SEQUENCE [LARGE SCALE GENOMIC DNA]</scope>
    <source>
        <strain evidence="2">CG11_big_fil_rev_8_21_14_0_20_35_14</strain>
    </source>
</reference>
<name>A0A2H0KM27_9BACT</name>
<proteinExistence type="predicted"/>
<evidence type="ECO:0000313" key="3">
    <source>
        <dbReference type="Proteomes" id="UP000229570"/>
    </source>
</evidence>
<evidence type="ECO:0000313" key="2">
    <source>
        <dbReference type="EMBL" id="PIQ72308.1"/>
    </source>
</evidence>
<gene>
    <name evidence="2" type="ORF">COV86_03665</name>
</gene>
<dbReference type="AlphaFoldDB" id="A0A2H0KM27"/>
<dbReference type="Proteomes" id="UP000229570">
    <property type="component" value="Unassembled WGS sequence"/>
</dbReference>